<dbReference type="FunFam" id="3.40.50.300:FF:000010">
    <property type="entry name" value="Chaperone clpB 1, putative"/>
    <property type="match status" value="1"/>
</dbReference>
<dbReference type="PANTHER" id="PTHR11638:SF18">
    <property type="entry name" value="HEAT SHOCK PROTEIN 104"/>
    <property type="match status" value="1"/>
</dbReference>
<dbReference type="SUPFAM" id="SSF81923">
    <property type="entry name" value="Double Clp-N motif"/>
    <property type="match status" value="1"/>
</dbReference>
<evidence type="ECO:0000256" key="11">
    <source>
        <dbReference type="RuleBase" id="RU362034"/>
    </source>
</evidence>
<keyword evidence="3 9" id="KW-0677">Repeat</keyword>
<evidence type="ECO:0000256" key="5">
    <source>
        <dbReference type="ARBA" id="ARBA00022840"/>
    </source>
</evidence>
<keyword evidence="11" id="KW-0346">Stress response</keyword>
<dbReference type="Pfam" id="PF00004">
    <property type="entry name" value="AAA"/>
    <property type="match status" value="1"/>
</dbReference>
<keyword evidence="11" id="KW-0963">Cytoplasm</keyword>
<feature type="coiled-coil region" evidence="11">
    <location>
        <begin position="399"/>
        <end position="570"/>
    </location>
</feature>
<keyword evidence="5 10" id="KW-0067">ATP-binding</keyword>
<accession>A0A2H3NJI6</accession>
<dbReference type="PROSITE" id="PS00871">
    <property type="entry name" value="CLPAB_2"/>
    <property type="match status" value="1"/>
</dbReference>
<comment type="similarity">
    <text evidence="1 10">Belongs to the ClpA/ClpB family.</text>
</comment>
<reference evidence="13 14" key="1">
    <citation type="submission" date="2017-10" db="EMBL/GenBank/DDBJ databases">
        <title>Draft genome of Longimonas halophila.</title>
        <authorList>
            <person name="Goh K.M."/>
            <person name="Shamsir M.S."/>
            <person name="Lim S.W."/>
        </authorList>
    </citation>
    <scope>NUCLEOTIDE SEQUENCE [LARGE SCALE GENOMIC DNA]</scope>
    <source>
        <strain evidence="13 14">KCTC 42399</strain>
    </source>
</reference>
<dbReference type="InterPro" id="IPR036628">
    <property type="entry name" value="Clp_N_dom_sf"/>
</dbReference>
<dbReference type="FunFam" id="3.40.50.300:FF:000120">
    <property type="entry name" value="ATP-dependent chaperone ClpB"/>
    <property type="match status" value="1"/>
</dbReference>
<dbReference type="InterPro" id="IPR003959">
    <property type="entry name" value="ATPase_AAA_core"/>
</dbReference>
<dbReference type="InterPro" id="IPR017730">
    <property type="entry name" value="Chaperonin_ClpB"/>
</dbReference>
<dbReference type="GO" id="GO:0005524">
    <property type="term" value="F:ATP binding"/>
    <property type="evidence" value="ECO:0007669"/>
    <property type="project" value="UniProtKB-UniRule"/>
</dbReference>
<evidence type="ECO:0000313" key="13">
    <source>
        <dbReference type="EMBL" id="PEN05823.1"/>
    </source>
</evidence>
<dbReference type="FunFam" id="3.40.50.300:FF:000025">
    <property type="entry name" value="ATP-dependent Clp protease subunit"/>
    <property type="match status" value="1"/>
</dbReference>
<dbReference type="CDD" id="cd19499">
    <property type="entry name" value="RecA-like_ClpB_Hsp104-like"/>
    <property type="match status" value="1"/>
</dbReference>
<comment type="subunit">
    <text evidence="11">Homohexamer; The oligomerization is ATP-dependent.</text>
</comment>
<dbReference type="InterPro" id="IPR019489">
    <property type="entry name" value="Clp_ATPase_C"/>
</dbReference>
<dbReference type="Pfam" id="PF17871">
    <property type="entry name" value="AAA_lid_9"/>
    <property type="match status" value="1"/>
</dbReference>
<evidence type="ECO:0000256" key="6">
    <source>
        <dbReference type="ARBA" id="ARBA00023054"/>
    </source>
</evidence>
<dbReference type="Pfam" id="PF02861">
    <property type="entry name" value="Clp_N"/>
    <property type="match status" value="1"/>
</dbReference>
<protein>
    <recommendedName>
        <fullName evidence="2 11">Chaperone protein ClpB</fullName>
    </recommendedName>
</protein>
<evidence type="ECO:0000256" key="3">
    <source>
        <dbReference type="ARBA" id="ARBA00022737"/>
    </source>
</evidence>
<organism evidence="13 14">
    <name type="scientific">Longimonas halophila</name>
    <dbReference type="NCBI Taxonomy" id="1469170"/>
    <lineage>
        <taxon>Bacteria</taxon>
        <taxon>Pseudomonadati</taxon>
        <taxon>Rhodothermota</taxon>
        <taxon>Rhodothermia</taxon>
        <taxon>Rhodothermales</taxon>
        <taxon>Salisaetaceae</taxon>
        <taxon>Longimonas</taxon>
    </lineage>
</organism>
<dbReference type="SMART" id="SM00382">
    <property type="entry name" value="AAA"/>
    <property type="match status" value="2"/>
</dbReference>
<feature type="domain" description="Clp R" evidence="12">
    <location>
        <begin position="3"/>
        <end position="147"/>
    </location>
</feature>
<dbReference type="Pfam" id="PF10431">
    <property type="entry name" value="ClpB_D2-small"/>
    <property type="match status" value="1"/>
</dbReference>
<dbReference type="PROSITE" id="PS51903">
    <property type="entry name" value="CLP_R"/>
    <property type="match status" value="1"/>
</dbReference>
<dbReference type="RefSeq" id="WP_098062884.1">
    <property type="nucleotide sequence ID" value="NZ_PDEP01000011.1"/>
</dbReference>
<sequence>MNLQKFTVKAQEAVQKAMEIAASHQHQGVEPAHVLKAVLSDPEGIAVSILRRIGANIDRLQKQADTALGKLPKVSGASVSGQYLGDDLKKVFDRARAEADVMGDEYVSTEHLLVGLVEGKDTIGQALRDQGASKETLLDVMEDVRGTQRADDPHAESRYEALDRFARDLNELARKGKIDPVIGRDQEIRRVMQILSRRTKNNPVLIGEAGVGKTAIAEGIATRIVQGDVPESMQSKRIVALDMGALIAGAKYRGEFEDRLKAVVKEVSESDGELILFIDEIHTLVGAGATEGAMDAANILKPALARGELRAIGATTLDEFRKHFEKDRALERRFQKVVVDEPSIEDTVSILRGLKERYEVHHGVRITDSALVAAAELSERYITDRFLPDKAIDLIDESAAQLRIEIDSMPAELDQLERDIRQLEIEREAMKRDENEEKVASINEQIANLEDERDALRSRWKEEKDLIQTVRAAKEEIDQLRVEAENLEREGKYDQVAEIRYGRIPDLKEEAADANEKLAAIQEDGALLKEEIDDEDIADIVSRWTGIPVSRMLESERQKLLRMEDELSERVVGQPEAIKAVSDAVRRGRAGLQEASRPIGSFIFLGTTGVGKTELAKTLAHFLFNDEDAMVRIDMSEYQEKHTASRLIGAAPGYVGYEEGGQLTEQVRRKPYSVVLLDEIEKAHPEIFNVLLQMLDDGRLTDNQGRTVDFTNTIIIMTSNMGSEIITEKMDTVDGGYLSDLERQELEETLLRMLRKRLRPEFLNRIDEIVTFRSLGRSHIRKIVEIQLDRLRTVAAKNHHLTLALSDDAKDWLADRGYDPAFGARPLKRVMQRQVANPLAEALLSSDIRDGDAVQIALAADKSGLVFETTPEAEPVSA</sequence>
<dbReference type="GO" id="GO:0042026">
    <property type="term" value="P:protein refolding"/>
    <property type="evidence" value="ECO:0007669"/>
    <property type="project" value="UniProtKB-UniRule"/>
</dbReference>
<keyword evidence="14" id="KW-1185">Reference proteome</keyword>
<dbReference type="InterPro" id="IPR001270">
    <property type="entry name" value="ClpA/B"/>
</dbReference>
<dbReference type="Pfam" id="PF07724">
    <property type="entry name" value="AAA_2"/>
    <property type="match status" value="1"/>
</dbReference>
<evidence type="ECO:0000313" key="14">
    <source>
        <dbReference type="Proteomes" id="UP000221024"/>
    </source>
</evidence>
<dbReference type="InterPro" id="IPR018368">
    <property type="entry name" value="ClpA/B_CS1"/>
</dbReference>
<evidence type="ECO:0000256" key="9">
    <source>
        <dbReference type="PROSITE-ProRule" id="PRU01251"/>
    </source>
</evidence>
<dbReference type="InterPro" id="IPR003593">
    <property type="entry name" value="AAA+_ATPase"/>
</dbReference>
<dbReference type="NCBIfam" id="TIGR03346">
    <property type="entry name" value="chaperone_ClpB"/>
    <property type="match status" value="1"/>
</dbReference>
<dbReference type="SMART" id="SM01086">
    <property type="entry name" value="ClpB_D2-small"/>
    <property type="match status" value="1"/>
</dbReference>
<keyword evidence="4 10" id="KW-0547">Nucleotide-binding</keyword>
<dbReference type="SUPFAM" id="SSF52540">
    <property type="entry name" value="P-loop containing nucleoside triphosphate hydrolases"/>
    <property type="match status" value="2"/>
</dbReference>
<dbReference type="Gene3D" id="3.40.50.300">
    <property type="entry name" value="P-loop containing nucleotide triphosphate hydrolases"/>
    <property type="match status" value="3"/>
</dbReference>
<dbReference type="GO" id="GO:0034605">
    <property type="term" value="P:cellular response to heat"/>
    <property type="evidence" value="ECO:0007669"/>
    <property type="project" value="TreeGrafter"/>
</dbReference>
<dbReference type="Gene3D" id="1.10.1780.10">
    <property type="entry name" value="Clp, N-terminal domain"/>
    <property type="match status" value="1"/>
</dbReference>
<dbReference type="GO" id="GO:0005737">
    <property type="term" value="C:cytoplasm"/>
    <property type="evidence" value="ECO:0007669"/>
    <property type="project" value="UniProtKB-SubCell"/>
</dbReference>
<dbReference type="PROSITE" id="PS00870">
    <property type="entry name" value="CLPAB_1"/>
    <property type="match status" value="1"/>
</dbReference>
<comment type="subcellular location">
    <subcellularLocation>
        <location evidence="11">Cytoplasm</location>
    </subcellularLocation>
</comment>
<dbReference type="GO" id="GO:0016887">
    <property type="term" value="F:ATP hydrolysis activity"/>
    <property type="evidence" value="ECO:0007669"/>
    <property type="project" value="InterPro"/>
</dbReference>
<evidence type="ECO:0000256" key="8">
    <source>
        <dbReference type="ARBA" id="ARBA00026057"/>
    </source>
</evidence>
<dbReference type="PRINTS" id="PR00300">
    <property type="entry name" value="CLPPROTEASEA"/>
</dbReference>
<evidence type="ECO:0000256" key="7">
    <source>
        <dbReference type="ARBA" id="ARBA00023186"/>
    </source>
</evidence>
<comment type="subunit">
    <text evidence="8">Homohexamer. The oligomerization is ATP-dependent.</text>
</comment>
<keyword evidence="7 10" id="KW-0143">Chaperone</keyword>
<dbReference type="PANTHER" id="PTHR11638">
    <property type="entry name" value="ATP-DEPENDENT CLP PROTEASE"/>
    <property type="match status" value="1"/>
</dbReference>
<evidence type="ECO:0000259" key="12">
    <source>
        <dbReference type="PROSITE" id="PS51903"/>
    </source>
</evidence>
<evidence type="ECO:0000256" key="2">
    <source>
        <dbReference type="ARBA" id="ARBA00017574"/>
    </source>
</evidence>
<dbReference type="InterPro" id="IPR041546">
    <property type="entry name" value="ClpA/ClpB_AAA_lid"/>
</dbReference>
<dbReference type="InterPro" id="IPR028299">
    <property type="entry name" value="ClpA/B_CS2"/>
</dbReference>
<proteinExistence type="inferred from homology"/>
<comment type="function">
    <text evidence="11">Part of a stress-induced multi-chaperone system, it is involved in the recovery of the cell from heat-induced damage, in cooperation with DnaK, DnaJ and GrpE.</text>
</comment>
<name>A0A2H3NJI6_9BACT</name>
<dbReference type="InterPro" id="IPR004176">
    <property type="entry name" value="Clp_R_N"/>
</dbReference>
<dbReference type="Proteomes" id="UP000221024">
    <property type="component" value="Unassembled WGS sequence"/>
</dbReference>
<dbReference type="EMBL" id="PDEP01000011">
    <property type="protein sequence ID" value="PEN05823.1"/>
    <property type="molecule type" value="Genomic_DNA"/>
</dbReference>
<dbReference type="InterPro" id="IPR050130">
    <property type="entry name" value="ClpA_ClpB"/>
</dbReference>
<evidence type="ECO:0000256" key="1">
    <source>
        <dbReference type="ARBA" id="ARBA00008675"/>
    </source>
</evidence>
<comment type="caution">
    <text evidence="13">The sequence shown here is derived from an EMBL/GenBank/DDBJ whole genome shotgun (WGS) entry which is preliminary data.</text>
</comment>
<evidence type="ECO:0000256" key="10">
    <source>
        <dbReference type="RuleBase" id="RU004432"/>
    </source>
</evidence>
<dbReference type="OrthoDB" id="9803641at2"/>
<dbReference type="AlphaFoldDB" id="A0A2H3NJI6"/>
<dbReference type="Gene3D" id="1.10.8.60">
    <property type="match status" value="1"/>
</dbReference>
<dbReference type="InterPro" id="IPR027417">
    <property type="entry name" value="P-loop_NTPase"/>
</dbReference>
<keyword evidence="6 11" id="KW-0175">Coiled coil</keyword>
<gene>
    <name evidence="11 13" type="primary">clpB</name>
    <name evidence="13" type="ORF">CRI93_11980</name>
</gene>
<evidence type="ECO:0000256" key="4">
    <source>
        <dbReference type="ARBA" id="ARBA00022741"/>
    </source>
</evidence>
<dbReference type="CDD" id="cd00009">
    <property type="entry name" value="AAA"/>
    <property type="match status" value="1"/>
</dbReference>